<evidence type="ECO:0000256" key="6">
    <source>
        <dbReference type="ARBA" id="ARBA00023065"/>
    </source>
</evidence>
<evidence type="ECO:0000256" key="4">
    <source>
        <dbReference type="ARBA" id="ARBA00022547"/>
    </source>
</evidence>
<evidence type="ECO:0000256" key="7">
    <source>
        <dbReference type="ARBA" id="ARBA00023128"/>
    </source>
</evidence>
<keyword evidence="7" id="KW-0496">Mitochondrion</keyword>
<reference evidence="12 13" key="1">
    <citation type="submission" date="2020-04" db="EMBL/GenBank/DDBJ databases">
        <authorList>
            <person name="Wallbank WR R."/>
            <person name="Pardo Diaz C."/>
            <person name="Kozak K."/>
            <person name="Martin S."/>
            <person name="Jiggins C."/>
            <person name="Moest M."/>
            <person name="Warren A I."/>
            <person name="Byers J.R.P. K."/>
            <person name="Montejo-Kovacevich G."/>
            <person name="Yen C E."/>
        </authorList>
    </citation>
    <scope>NUCLEOTIDE SEQUENCE [LARGE SCALE GENOMIC DNA]</scope>
</reference>
<dbReference type="EMBL" id="CADEBD010000303">
    <property type="protein sequence ID" value="CAB3236999.1"/>
    <property type="molecule type" value="Genomic_DNA"/>
</dbReference>
<evidence type="ECO:0000256" key="3">
    <source>
        <dbReference type="ARBA" id="ARBA00022448"/>
    </source>
</evidence>
<dbReference type="Proteomes" id="UP000494256">
    <property type="component" value="Unassembled WGS sequence"/>
</dbReference>
<organism evidence="10 13">
    <name type="scientific">Arctia plantaginis</name>
    <name type="common">Wood tiger moth</name>
    <name type="synonym">Phalaena plantaginis</name>
    <dbReference type="NCBI Taxonomy" id="874455"/>
    <lineage>
        <taxon>Eukaryota</taxon>
        <taxon>Metazoa</taxon>
        <taxon>Ecdysozoa</taxon>
        <taxon>Arthropoda</taxon>
        <taxon>Hexapoda</taxon>
        <taxon>Insecta</taxon>
        <taxon>Pterygota</taxon>
        <taxon>Neoptera</taxon>
        <taxon>Endopterygota</taxon>
        <taxon>Lepidoptera</taxon>
        <taxon>Glossata</taxon>
        <taxon>Ditrysia</taxon>
        <taxon>Noctuoidea</taxon>
        <taxon>Erebidae</taxon>
        <taxon>Arctiinae</taxon>
        <taxon>Arctia</taxon>
    </lineage>
</organism>
<dbReference type="GO" id="GO:0015078">
    <property type="term" value="F:proton transmembrane transporter activity"/>
    <property type="evidence" value="ECO:0007669"/>
    <property type="project" value="InterPro"/>
</dbReference>
<evidence type="ECO:0000256" key="2">
    <source>
        <dbReference type="ARBA" id="ARBA00005699"/>
    </source>
</evidence>
<evidence type="ECO:0000256" key="5">
    <source>
        <dbReference type="ARBA" id="ARBA00022781"/>
    </source>
</evidence>
<evidence type="ECO:0000256" key="1">
    <source>
        <dbReference type="ARBA" id="ARBA00004325"/>
    </source>
</evidence>
<dbReference type="AlphaFoldDB" id="A0A8S0ZV53"/>
<keyword evidence="8" id="KW-0472">Membrane</keyword>
<evidence type="ECO:0000256" key="8">
    <source>
        <dbReference type="ARBA" id="ARBA00023136"/>
    </source>
</evidence>
<comment type="similarity">
    <text evidence="2">Belongs to the ATPase g subunit family.</text>
</comment>
<dbReference type="PANTHER" id="PTHR12386">
    <property type="entry name" value="ATP SYNTHASE SUBUNIT"/>
    <property type="match status" value="1"/>
</dbReference>
<dbReference type="Proteomes" id="UP000494106">
    <property type="component" value="Unassembled WGS sequence"/>
</dbReference>
<evidence type="ECO:0000313" key="12">
    <source>
        <dbReference type="Proteomes" id="UP000494106"/>
    </source>
</evidence>
<evidence type="ECO:0000313" key="13">
    <source>
        <dbReference type="Proteomes" id="UP000494256"/>
    </source>
</evidence>
<sequence>MAPLSSSLGVAKFASNAIRHRLTMFHQLTEVYRPSITKRKEELIEMIKEKAEMARQSELAKKMKVFKGFYTLEMSPPSINEGKRIAHDIKLFKEFMKTGAVTHLTVKQAWLLFLVGLEVYLWFFIGETIAKGRIVGYVVP</sequence>
<protein>
    <submittedName>
        <fullName evidence="10">Uncharacterized protein</fullName>
    </submittedName>
</protein>
<comment type="subcellular location">
    <subcellularLocation>
        <location evidence="1">Mitochondrion membrane</location>
    </subcellularLocation>
</comment>
<comment type="caution">
    <text evidence="10">The sequence shown here is derived from an EMBL/GenBank/DDBJ whole genome shotgun (WGS) entry which is preliminary data.</text>
</comment>
<dbReference type="GO" id="GO:0045259">
    <property type="term" value="C:proton-transporting ATP synthase complex"/>
    <property type="evidence" value="ECO:0007669"/>
    <property type="project" value="UniProtKB-KW"/>
</dbReference>
<keyword evidence="4" id="KW-0138">CF(0)</keyword>
<gene>
    <name evidence="11" type="ORF">APLA_LOCUS7498</name>
    <name evidence="10" type="ORF">APLA_LOCUS7611</name>
</gene>
<keyword evidence="5" id="KW-0375">Hydrogen ion transport</keyword>
<dbReference type="GO" id="GO:0015986">
    <property type="term" value="P:proton motive force-driven ATP synthesis"/>
    <property type="evidence" value="ECO:0007669"/>
    <property type="project" value="InterPro"/>
</dbReference>
<dbReference type="GO" id="GO:0031966">
    <property type="term" value="C:mitochondrial membrane"/>
    <property type="evidence" value="ECO:0007669"/>
    <property type="project" value="UniProtKB-SubCell"/>
</dbReference>
<keyword evidence="12" id="KW-1185">Reference proteome</keyword>
<dbReference type="EMBL" id="CADEBC010000498">
    <property type="protein sequence ID" value="CAB3238678.1"/>
    <property type="molecule type" value="Genomic_DNA"/>
</dbReference>
<proteinExistence type="inferred from homology"/>
<keyword evidence="9" id="KW-0066">ATP synthesis</keyword>
<dbReference type="Pfam" id="PF04718">
    <property type="entry name" value="ATP-synt_G"/>
    <property type="match status" value="1"/>
</dbReference>
<keyword evidence="3" id="KW-0813">Transport</keyword>
<evidence type="ECO:0000313" key="11">
    <source>
        <dbReference type="EMBL" id="CAB3238678.1"/>
    </source>
</evidence>
<evidence type="ECO:0000313" key="10">
    <source>
        <dbReference type="EMBL" id="CAB3236999.1"/>
    </source>
</evidence>
<keyword evidence="6" id="KW-0406">Ion transport</keyword>
<name>A0A8S0ZV53_ARCPL</name>
<accession>A0A8S0ZV53</accession>
<dbReference type="InterPro" id="IPR006808">
    <property type="entry name" value="ATP_synth_F0_gsu_mt"/>
</dbReference>
<evidence type="ECO:0000256" key="9">
    <source>
        <dbReference type="ARBA" id="ARBA00023310"/>
    </source>
</evidence>
<dbReference type="OrthoDB" id="437at2759"/>